<proteinExistence type="predicted"/>
<organism evidence="2 3">
    <name type="scientific">Pisolithus microcarpus 441</name>
    <dbReference type="NCBI Taxonomy" id="765257"/>
    <lineage>
        <taxon>Eukaryota</taxon>
        <taxon>Fungi</taxon>
        <taxon>Dikarya</taxon>
        <taxon>Basidiomycota</taxon>
        <taxon>Agaricomycotina</taxon>
        <taxon>Agaricomycetes</taxon>
        <taxon>Agaricomycetidae</taxon>
        <taxon>Boletales</taxon>
        <taxon>Sclerodermatineae</taxon>
        <taxon>Pisolithaceae</taxon>
        <taxon>Pisolithus</taxon>
    </lineage>
</organism>
<evidence type="ECO:0000313" key="3">
    <source>
        <dbReference type="Proteomes" id="UP000054018"/>
    </source>
</evidence>
<dbReference type="InterPro" id="IPR046700">
    <property type="entry name" value="DUF6570"/>
</dbReference>
<sequence>MLDGLILDRGGVVLDTKDSGIINVCSPCKSSLARKKIPRFALANGLYRGNLPHEFCDITWVEEKICAIYCTTAHVTRIFQSSDPSQPKVFHGNSCAHDMNVVSTAGVLPRTPADVGGFISVVFVGPGKFKLDQLGTTFQVRKAKVWAFLLWLKHHNRLYLDIPLDPRIADLYPENGILPGLCRHVIH</sequence>
<dbReference type="Proteomes" id="UP000054018">
    <property type="component" value="Unassembled WGS sequence"/>
</dbReference>
<dbReference type="OrthoDB" id="3257061at2759"/>
<feature type="domain" description="DUF6570" evidence="1">
    <location>
        <begin position="34"/>
        <end position="166"/>
    </location>
</feature>
<dbReference type="EMBL" id="KN833707">
    <property type="protein sequence ID" value="KIK25513.1"/>
    <property type="molecule type" value="Genomic_DNA"/>
</dbReference>
<accession>A0A0D0A0G2</accession>
<reference evidence="3" key="2">
    <citation type="submission" date="2015-01" db="EMBL/GenBank/DDBJ databases">
        <title>Evolutionary Origins and Diversification of the Mycorrhizal Mutualists.</title>
        <authorList>
            <consortium name="DOE Joint Genome Institute"/>
            <consortium name="Mycorrhizal Genomics Consortium"/>
            <person name="Kohler A."/>
            <person name="Kuo A."/>
            <person name="Nagy L.G."/>
            <person name="Floudas D."/>
            <person name="Copeland A."/>
            <person name="Barry K.W."/>
            <person name="Cichocki N."/>
            <person name="Veneault-Fourrey C."/>
            <person name="LaButti K."/>
            <person name="Lindquist E.A."/>
            <person name="Lipzen A."/>
            <person name="Lundell T."/>
            <person name="Morin E."/>
            <person name="Murat C."/>
            <person name="Riley R."/>
            <person name="Ohm R."/>
            <person name="Sun H."/>
            <person name="Tunlid A."/>
            <person name="Henrissat B."/>
            <person name="Grigoriev I.V."/>
            <person name="Hibbett D.S."/>
            <person name="Martin F."/>
        </authorList>
    </citation>
    <scope>NUCLEOTIDE SEQUENCE [LARGE SCALE GENOMIC DNA]</scope>
    <source>
        <strain evidence="3">441</strain>
    </source>
</reference>
<gene>
    <name evidence="2" type="ORF">PISMIDRAFT_28806</name>
</gene>
<dbReference type="HOGENOM" id="CLU_090397_2_0_1"/>
<protein>
    <recommendedName>
        <fullName evidence="1">DUF6570 domain-containing protein</fullName>
    </recommendedName>
</protein>
<reference evidence="2 3" key="1">
    <citation type="submission" date="2014-04" db="EMBL/GenBank/DDBJ databases">
        <authorList>
            <consortium name="DOE Joint Genome Institute"/>
            <person name="Kuo A."/>
            <person name="Kohler A."/>
            <person name="Costa M.D."/>
            <person name="Nagy L.G."/>
            <person name="Floudas D."/>
            <person name="Copeland A."/>
            <person name="Barry K.W."/>
            <person name="Cichocki N."/>
            <person name="Veneault-Fourrey C."/>
            <person name="LaButti K."/>
            <person name="Lindquist E.A."/>
            <person name="Lipzen A."/>
            <person name="Lundell T."/>
            <person name="Morin E."/>
            <person name="Murat C."/>
            <person name="Sun H."/>
            <person name="Tunlid A."/>
            <person name="Henrissat B."/>
            <person name="Grigoriev I.V."/>
            <person name="Hibbett D.S."/>
            <person name="Martin F."/>
            <person name="Nordberg H.P."/>
            <person name="Cantor M.N."/>
            <person name="Hua S.X."/>
        </authorList>
    </citation>
    <scope>NUCLEOTIDE SEQUENCE [LARGE SCALE GENOMIC DNA]</scope>
    <source>
        <strain evidence="2 3">441</strain>
    </source>
</reference>
<name>A0A0D0A0G2_9AGAM</name>
<dbReference type="AlphaFoldDB" id="A0A0D0A0G2"/>
<dbReference type="STRING" id="765257.A0A0D0A0G2"/>
<dbReference type="Pfam" id="PF20209">
    <property type="entry name" value="DUF6570"/>
    <property type="match status" value="1"/>
</dbReference>
<keyword evidence="3" id="KW-1185">Reference proteome</keyword>
<evidence type="ECO:0000313" key="2">
    <source>
        <dbReference type="EMBL" id="KIK25513.1"/>
    </source>
</evidence>
<evidence type="ECO:0000259" key="1">
    <source>
        <dbReference type="Pfam" id="PF20209"/>
    </source>
</evidence>